<evidence type="ECO:0000259" key="1">
    <source>
        <dbReference type="Pfam" id="PF01048"/>
    </source>
</evidence>
<dbReference type="EMBL" id="KN847045">
    <property type="protein sequence ID" value="KIW25059.1"/>
    <property type="molecule type" value="Genomic_DNA"/>
</dbReference>
<dbReference type="InterPro" id="IPR035994">
    <property type="entry name" value="Nucleoside_phosphorylase_sf"/>
</dbReference>
<sequence>MNPEERPPRPRSRDDFEIAIICALPLERNAVEVLLEKEYETGGFSYGKAAEDLNAYTTGRLGNQHVVLAYMPSMGMINSAAVAANLRSSFRGIRLAMIVGVCGGVPTTPEGAEILLGDIIVSMSVIQIDFGRQYPNMYIRKRELEDTLGRAAPEVRAYIGKISGYLVQKRLRNKITTFSAHIGTTEGFSGSVYPGPENDKLYPADYRHKHRTQPCGTCEACNGSNDDVCETALQSDCETLGCGNDIIDGGTCVQRALGSSQGGAGRPAIRFGRIACSNTVMKSGVHRDRVAAEEKVIGFEMESAGAWEYLPTIVIKSVCDYSDSHKNKQWQAYAAATAAACTKAMLEEWRNIDRPARDAVEQGRPGECSRGMPIPPGIDLITNPVHWTVTRSPNTLFVGRNDLLDELGTIVREAVKNPVPQTQCRIVISGIGGQGKSELCLQLAHRARTLFWGVFWVDVSTRPLAENGFLDIANRLKVPAKTWEDGRQGLTNVQQPWILVLDNADDPKVDYQDYFPPGPSGVVVLTSRNHECQQYATARYIDLEGLTLADSRELLLKAACVEENKRPTVKNDADKVAELLHSHALALIQAGAYVARGHCTLAKYPEVYRRQRKRLLTFRPNQAQSRYRDVYATFEASVEILDATSTESTRDALELLPMLATTTTSAET</sequence>
<accession>A0A0D2CNF9</accession>
<dbReference type="InterPro" id="IPR053137">
    <property type="entry name" value="NLR-like"/>
</dbReference>
<dbReference type="GO" id="GO:0003824">
    <property type="term" value="F:catalytic activity"/>
    <property type="evidence" value="ECO:0007669"/>
    <property type="project" value="InterPro"/>
</dbReference>
<evidence type="ECO:0000313" key="2">
    <source>
        <dbReference type="EMBL" id="KIW25059.1"/>
    </source>
</evidence>
<reference evidence="2 3" key="1">
    <citation type="submission" date="2015-01" db="EMBL/GenBank/DDBJ databases">
        <title>The Genome Sequence of Cladophialophora immunda CBS83496.</title>
        <authorList>
            <consortium name="The Broad Institute Genomics Platform"/>
            <person name="Cuomo C."/>
            <person name="de Hoog S."/>
            <person name="Gorbushina A."/>
            <person name="Stielow B."/>
            <person name="Teixiera M."/>
            <person name="Abouelleil A."/>
            <person name="Chapman S.B."/>
            <person name="Priest M."/>
            <person name="Young S.K."/>
            <person name="Wortman J."/>
            <person name="Nusbaum C."/>
            <person name="Birren B."/>
        </authorList>
    </citation>
    <scope>NUCLEOTIDE SEQUENCE [LARGE SCALE GENOMIC DNA]</scope>
    <source>
        <strain evidence="2 3">CBS 83496</strain>
    </source>
</reference>
<dbReference type="VEuPathDB" id="FungiDB:PV07_10731"/>
<name>A0A0D2CNF9_9EURO</name>
<proteinExistence type="predicted"/>
<keyword evidence="3" id="KW-1185">Reference proteome</keyword>
<dbReference type="STRING" id="569365.A0A0D2CNF9"/>
<dbReference type="Pfam" id="PF01048">
    <property type="entry name" value="PNP_UDP_1"/>
    <property type="match status" value="1"/>
</dbReference>
<dbReference type="Gene3D" id="3.40.50.300">
    <property type="entry name" value="P-loop containing nucleotide triphosphate hydrolases"/>
    <property type="match status" value="1"/>
</dbReference>
<organism evidence="2 3">
    <name type="scientific">Cladophialophora immunda</name>
    <dbReference type="NCBI Taxonomy" id="569365"/>
    <lineage>
        <taxon>Eukaryota</taxon>
        <taxon>Fungi</taxon>
        <taxon>Dikarya</taxon>
        <taxon>Ascomycota</taxon>
        <taxon>Pezizomycotina</taxon>
        <taxon>Eurotiomycetes</taxon>
        <taxon>Chaetothyriomycetidae</taxon>
        <taxon>Chaetothyriales</taxon>
        <taxon>Herpotrichiellaceae</taxon>
        <taxon>Cladophialophora</taxon>
    </lineage>
</organism>
<feature type="domain" description="Nucleoside phosphorylase" evidence="1">
    <location>
        <begin position="17"/>
        <end position="196"/>
    </location>
</feature>
<dbReference type="PANTHER" id="PTHR46082:SF6">
    <property type="entry name" value="AAA+ ATPASE DOMAIN-CONTAINING PROTEIN-RELATED"/>
    <property type="match status" value="1"/>
</dbReference>
<dbReference type="InterPro" id="IPR027417">
    <property type="entry name" value="P-loop_NTPase"/>
</dbReference>
<dbReference type="AlphaFoldDB" id="A0A0D2CNF9"/>
<dbReference type="RefSeq" id="XP_016245275.1">
    <property type="nucleotide sequence ID" value="XM_016398084.1"/>
</dbReference>
<evidence type="ECO:0000313" key="3">
    <source>
        <dbReference type="Proteomes" id="UP000054466"/>
    </source>
</evidence>
<dbReference type="GeneID" id="27349925"/>
<dbReference type="SUPFAM" id="SSF53167">
    <property type="entry name" value="Purine and uridine phosphorylases"/>
    <property type="match status" value="1"/>
</dbReference>
<dbReference type="Proteomes" id="UP000054466">
    <property type="component" value="Unassembled WGS sequence"/>
</dbReference>
<dbReference type="Gene3D" id="3.40.50.1580">
    <property type="entry name" value="Nucleoside phosphorylase domain"/>
    <property type="match status" value="1"/>
</dbReference>
<dbReference type="GO" id="GO:0009116">
    <property type="term" value="P:nucleoside metabolic process"/>
    <property type="evidence" value="ECO:0007669"/>
    <property type="project" value="InterPro"/>
</dbReference>
<dbReference type="PANTHER" id="PTHR46082">
    <property type="entry name" value="ATP/GTP-BINDING PROTEIN-RELATED"/>
    <property type="match status" value="1"/>
</dbReference>
<protein>
    <recommendedName>
        <fullName evidence="1">Nucleoside phosphorylase domain-containing protein</fullName>
    </recommendedName>
</protein>
<gene>
    <name evidence="2" type="ORF">PV07_10731</name>
</gene>
<dbReference type="InterPro" id="IPR000845">
    <property type="entry name" value="Nucleoside_phosphorylase_d"/>
</dbReference>
<dbReference type="SUPFAM" id="SSF52540">
    <property type="entry name" value="P-loop containing nucleoside triphosphate hydrolases"/>
    <property type="match status" value="1"/>
</dbReference>
<dbReference type="HOGENOM" id="CLU_000288_125_3_1"/>
<dbReference type="OrthoDB" id="4150231at2759"/>